<proteinExistence type="predicted"/>
<evidence type="ECO:0008006" key="4">
    <source>
        <dbReference type="Google" id="ProtNLM"/>
    </source>
</evidence>
<dbReference type="KEGG" id="fpal:HYN49_04145"/>
<keyword evidence="1" id="KW-0732">Signal</keyword>
<gene>
    <name evidence="2" type="ORF">HYN49_04145</name>
</gene>
<dbReference type="EMBL" id="CP029187">
    <property type="protein sequence ID" value="AWI25149.1"/>
    <property type="molecule type" value="Genomic_DNA"/>
</dbReference>
<organism evidence="2 3">
    <name type="scientific">Flavobacterium pallidum</name>
    <dbReference type="NCBI Taxonomy" id="2172098"/>
    <lineage>
        <taxon>Bacteria</taxon>
        <taxon>Pseudomonadati</taxon>
        <taxon>Bacteroidota</taxon>
        <taxon>Flavobacteriia</taxon>
        <taxon>Flavobacteriales</taxon>
        <taxon>Flavobacteriaceae</taxon>
        <taxon>Flavobacterium</taxon>
    </lineage>
</organism>
<dbReference type="Proteomes" id="UP000244937">
    <property type="component" value="Chromosome"/>
</dbReference>
<reference evidence="2 3" key="1">
    <citation type="submission" date="2018-05" db="EMBL/GenBank/DDBJ databases">
        <title>Genome sequencing of Flavobacterium sp. HYN0049.</title>
        <authorList>
            <person name="Yi H."/>
            <person name="Baek C."/>
        </authorList>
    </citation>
    <scope>NUCLEOTIDE SEQUENCE [LARGE SCALE GENOMIC DNA]</scope>
    <source>
        <strain evidence="2 3">HYN0049</strain>
    </source>
</reference>
<evidence type="ECO:0000256" key="1">
    <source>
        <dbReference type="SAM" id="SignalP"/>
    </source>
</evidence>
<keyword evidence="3" id="KW-1185">Reference proteome</keyword>
<accession>A0A2S1SFJ5</accession>
<evidence type="ECO:0000313" key="3">
    <source>
        <dbReference type="Proteomes" id="UP000244937"/>
    </source>
</evidence>
<evidence type="ECO:0000313" key="2">
    <source>
        <dbReference type="EMBL" id="AWI25149.1"/>
    </source>
</evidence>
<protein>
    <recommendedName>
        <fullName evidence="4">DUF2946 domain-containing protein</fullName>
    </recommendedName>
</protein>
<feature type="chain" id="PRO_5015571139" description="DUF2946 domain-containing protein" evidence="1">
    <location>
        <begin position="25"/>
        <end position="121"/>
    </location>
</feature>
<name>A0A2S1SFJ5_9FLAO</name>
<dbReference type="AlphaFoldDB" id="A0A2S1SFJ5"/>
<feature type="signal peptide" evidence="1">
    <location>
        <begin position="1"/>
        <end position="24"/>
    </location>
</feature>
<sequence>MDTFATMKKRLVFLNVFFALSMLAAIVSQSVHEMAHYAEFKKERHCLHGEQSSENFSHEHVSLDHCHICDFVFANFTTPEIFSFQMQKPVFTADKPFSQNREITQFFRGSLFALRGPPALV</sequence>